<sequence length="509" mass="59234">MLQACSTLPQRQSVTPTYTSQFDTSHTYLSTLFEPLKQQHPDLTGFHVLYDPNEALTTRLQLIEKTEKTLDLQYYIWDNDKVGALALEAILRAADRGVKVRLLIDDNNSKGLEGAYLAMSQHPNIQIRVFNPYKFRRLRALDIMLDFNRITRRMHNKTFISDHEVALIGGRNMSNQYYNVGDNFQFSDMDVVLVGQTVGEISDSFDEYWNHDYAYPITQVAKTYRHRLSYQSLRKQLEANWFKSNVQDDLNILSSSLSFDHWFNQNLKLEWVNAVLVKDSADKINKDTPQEQHLNFQLANILNHPQQHVDLVSAYFVPNEKNLEVLKQLADQGVDIRVLTNSFKANDVPVVHAFYAKYRKRLLQDGIQLYEFLPVLPMSLTRSDRSQLFGERTFNRTGLSRSSLHAKFMTLDNQQVFIGSFNFDQRSVYLNTEIGVVLDSPNLAKAIHQSMNDDLLKYAYQVELDEKGKLIWKKQIDQDITIYHKEPQLKWWQNIGLKLLSLLPIEKQM</sequence>
<dbReference type="GO" id="GO:0030572">
    <property type="term" value="F:phosphatidyltransferase activity"/>
    <property type="evidence" value="ECO:0007669"/>
    <property type="project" value="UniProtKB-ARBA"/>
</dbReference>
<evidence type="ECO:0000259" key="1">
    <source>
        <dbReference type="PROSITE" id="PS50035"/>
    </source>
</evidence>
<dbReference type="Pfam" id="PF13091">
    <property type="entry name" value="PLDc_2"/>
    <property type="match status" value="2"/>
</dbReference>
<reference evidence="3" key="1">
    <citation type="submission" date="2016-09" db="EMBL/GenBank/DDBJ databases">
        <authorList>
            <person name="Varghese N."/>
            <person name="Submissions S."/>
        </authorList>
    </citation>
    <scope>NUCLEOTIDE SEQUENCE [LARGE SCALE GENOMIC DNA]</scope>
    <source>
        <strain evidence="3">ANC 4466</strain>
    </source>
</reference>
<dbReference type="CDD" id="cd09113">
    <property type="entry name" value="PLDc_ymdC_like_2"/>
    <property type="match status" value="1"/>
</dbReference>
<dbReference type="SUPFAM" id="SSF56024">
    <property type="entry name" value="Phospholipase D/nuclease"/>
    <property type="match status" value="2"/>
</dbReference>
<dbReference type="InterPro" id="IPR025202">
    <property type="entry name" value="PLD-like_dom"/>
</dbReference>
<dbReference type="PANTHER" id="PTHR21248:SF12">
    <property type="entry name" value="CARDIOLIPIN SYNTHASE C"/>
    <property type="match status" value="1"/>
</dbReference>
<feature type="domain" description="PLD phosphodiesterase" evidence="1">
    <location>
        <begin position="150"/>
        <end position="177"/>
    </location>
</feature>
<dbReference type="Proteomes" id="UP000219042">
    <property type="component" value="Unassembled WGS sequence"/>
</dbReference>
<dbReference type="RefSeq" id="WP_171293971.1">
    <property type="nucleotide sequence ID" value="NZ_BAABHT010000020.1"/>
</dbReference>
<evidence type="ECO:0000313" key="2">
    <source>
        <dbReference type="EMBL" id="SNX43608.1"/>
    </source>
</evidence>
<proteinExistence type="predicted"/>
<dbReference type="InterPro" id="IPR001736">
    <property type="entry name" value="PLipase_D/transphosphatidylase"/>
</dbReference>
<dbReference type="EMBL" id="OANT01000001">
    <property type="protein sequence ID" value="SNX43608.1"/>
    <property type="molecule type" value="Genomic_DNA"/>
</dbReference>
<accession>A0A240E4C0</accession>
<dbReference type="GO" id="GO:0032049">
    <property type="term" value="P:cardiolipin biosynthetic process"/>
    <property type="evidence" value="ECO:0007669"/>
    <property type="project" value="UniProtKB-ARBA"/>
</dbReference>
<dbReference type="SMART" id="SM00155">
    <property type="entry name" value="PLDc"/>
    <property type="match status" value="2"/>
</dbReference>
<dbReference type="Gene3D" id="3.30.870.10">
    <property type="entry name" value="Endonuclease Chain A"/>
    <property type="match status" value="2"/>
</dbReference>
<gene>
    <name evidence="2" type="ORF">SAMN05421731_101650</name>
</gene>
<evidence type="ECO:0000313" key="3">
    <source>
        <dbReference type="Proteomes" id="UP000219042"/>
    </source>
</evidence>
<dbReference type="PANTHER" id="PTHR21248">
    <property type="entry name" value="CARDIOLIPIN SYNTHASE"/>
    <property type="match status" value="1"/>
</dbReference>
<name>A0A240E4C0_9GAMM</name>
<keyword evidence="3" id="KW-1185">Reference proteome</keyword>
<dbReference type="AlphaFoldDB" id="A0A240E4C0"/>
<feature type="domain" description="PLD phosphodiesterase" evidence="1">
    <location>
        <begin position="400"/>
        <end position="427"/>
    </location>
</feature>
<dbReference type="CDD" id="cd09111">
    <property type="entry name" value="PLDc_ymdC_like_1"/>
    <property type="match status" value="1"/>
</dbReference>
<protein>
    <submittedName>
        <fullName evidence="2">Putative cardiolipin synthase</fullName>
    </submittedName>
</protein>
<dbReference type="PROSITE" id="PS50035">
    <property type="entry name" value="PLD"/>
    <property type="match status" value="2"/>
</dbReference>
<organism evidence="2 3">
    <name type="scientific">Acinetobacter puyangensis</name>
    <dbReference type="NCBI Taxonomy" id="1096779"/>
    <lineage>
        <taxon>Bacteria</taxon>
        <taxon>Pseudomonadati</taxon>
        <taxon>Pseudomonadota</taxon>
        <taxon>Gammaproteobacteria</taxon>
        <taxon>Moraxellales</taxon>
        <taxon>Moraxellaceae</taxon>
        <taxon>Acinetobacter</taxon>
    </lineage>
</organism>